<sequence length="78" mass="8535">MTTTEIQCRDQRMLQRIDGVLRFDSELSLHAADVQVSIESSRVVLSGSLPSASLIDQLVPAIRKAGVLNQICNNVRVA</sequence>
<organism evidence="2 3">
    <name type="scientific">Rubripirellula tenax</name>
    <dbReference type="NCBI Taxonomy" id="2528015"/>
    <lineage>
        <taxon>Bacteria</taxon>
        <taxon>Pseudomonadati</taxon>
        <taxon>Planctomycetota</taxon>
        <taxon>Planctomycetia</taxon>
        <taxon>Pirellulales</taxon>
        <taxon>Pirellulaceae</taxon>
        <taxon>Rubripirellula</taxon>
    </lineage>
</organism>
<dbReference type="Proteomes" id="UP000318288">
    <property type="component" value="Unassembled WGS sequence"/>
</dbReference>
<gene>
    <name evidence="2" type="ORF">Poly51_03510</name>
</gene>
<name>A0A5C6FJ10_9BACT</name>
<evidence type="ECO:0000313" key="3">
    <source>
        <dbReference type="Proteomes" id="UP000318288"/>
    </source>
</evidence>
<proteinExistence type="predicted"/>
<comment type="caution">
    <text evidence="2">The sequence shown here is derived from an EMBL/GenBank/DDBJ whole genome shotgun (WGS) entry which is preliminary data.</text>
</comment>
<reference evidence="2 3" key="1">
    <citation type="submission" date="2019-02" db="EMBL/GenBank/DDBJ databases">
        <title>Deep-cultivation of Planctomycetes and their phenomic and genomic characterization uncovers novel biology.</title>
        <authorList>
            <person name="Wiegand S."/>
            <person name="Jogler M."/>
            <person name="Boedeker C."/>
            <person name="Pinto D."/>
            <person name="Vollmers J."/>
            <person name="Rivas-Marin E."/>
            <person name="Kohn T."/>
            <person name="Peeters S.H."/>
            <person name="Heuer A."/>
            <person name="Rast P."/>
            <person name="Oberbeckmann S."/>
            <person name="Bunk B."/>
            <person name="Jeske O."/>
            <person name="Meyerdierks A."/>
            <person name="Storesund J.E."/>
            <person name="Kallscheuer N."/>
            <person name="Luecker S."/>
            <person name="Lage O.M."/>
            <person name="Pohl T."/>
            <person name="Merkel B.J."/>
            <person name="Hornburger P."/>
            <person name="Mueller R.-W."/>
            <person name="Bruemmer F."/>
            <person name="Labrenz M."/>
            <person name="Spormann A.M."/>
            <person name="Op Den Camp H."/>
            <person name="Overmann J."/>
            <person name="Amann R."/>
            <person name="Jetten M.S.M."/>
            <person name="Mascher T."/>
            <person name="Medema M.H."/>
            <person name="Devos D.P."/>
            <person name="Kaster A.-K."/>
            <person name="Ovreas L."/>
            <person name="Rohde M."/>
            <person name="Galperin M.Y."/>
            <person name="Jogler C."/>
        </authorList>
    </citation>
    <scope>NUCLEOTIDE SEQUENCE [LARGE SCALE GENOMIC DNA]</scope>
    <source>
        <strain evidence="2 3">Poly51</strain>
    </source>
</reference>
<evidence type="ECO:0000313" key="2">
    <source>
        <dbReference type="EMBL" id="TWU60077.1"/>
    </source>
</evidence>
<dbReference type="RefSeq" id="WP_146453616.1">
    <property type="nucleotide sequence ID" value="NZ_SJPW01000001.1"/>
</dbReference>
<dbReference type="OrthoDB" id="289144at2"/>
<dbReference type="PROSITE" id="PS50914">
    <property type="entry name" value="BON"/>
    <property type="match status" value="1"/>
</dbReference>
<feature type="domain" description="BON" evidence="1">
    <location>
        <begin position="9"/>
        <end position="78"/>
    </location>
</feature>
<accession>A0A5C6FJ10</accession>
<dbReference type="AlphaFoldDB" id="A0A5C6FJ10"/>
<evidence type="ECO:0000259" key="1">
    <source>
        <dbReference type="PROSITE" id="PS50914"/>
    </source>
</evidence>
<dbReference type="InterPro" id="IPR007055">
    <property type="entry name" value="BON_dom"/>
</dbReference>
<keyword evidence="3" id="KW-1185">Reference proteome</keyword>
<dbReference type="EMBL" id="SJPW01000001">
    <property type="protein sequence ID" value="TWU60077.1"/>
    <property type="molecule type" value="Genomic_DNA"/>
</dbReference>
<protein>
    <recommendedName>
        <fullName evidence="1">BON domain-containing protein</fullName>
    </recommendedName>
</protein>